<dbReference type="FunFam" id="3.40.50.460:FF:000002">
    <property type="entry name" value="ATP-dependent 6-phosphofructokinase"/>
    <property type="match status" value="1"/>
</dbReference>
<dbReference type="Proteomes" id="UP000029278">
    <property type="component" value="Unassembled WGS sequence"/>
</dbReference>
<feature type="binding site" evidence="15">
    <location>
        <position position="247"/>
    </location>
    <ligand>
        <name>substrate</name>
        <note>ligand shared between dimeric partners</note>
    </ligand>
</feature>
<dbReference type="InterPro" id="IPR015912">
    <property type="entry name" value="Phosphofructokinase_CS"/>
</dbReference>
<evidence type="ECO:0000256" key="12">
    <source>
        <dbReference type="ARBA" id="ARBA00022842"/>
    </source>
</evidence>
<comment type="activity regulation">
    <text evidence="15">Allosterically activated by ADP and other diphosphonucleosides, and allosterically inhibited by phosphoenolpyruvate.</text>
</comment>
<evidence type="ECO:0000313" key="18">
    <source>
        <dbReference type="EMBL" id="MUG25851.1"/>
    </source>
</evidence>
<dbReference type="GO" id="GO:0006002">
    <property type="term" value="P:fructose 6-phosphate metabolic process"/>
    <property type="evidence" value="ECO:0007669"/>
    <property type="project" value="UniProtKB-UniRule"/>
</dbReference>
<comment type="caution">
    <text evidence="15">Lacks conserved residue(s) required for the propagation of feature annotation.</text>
</comment>
<dbReference type="GO" id="GO:0016208">
    <property type="term" value="F:AMP binding"/>
    <property type="evidence" value="ECO:0007669"/>
    <property type="project" value="TreeGrafter"/>
</dbReference>
<feature type="binding site" description="in other chain" evidence="15">
    <location>
        <begin position="128"/>
        <end position="130"/>
    </location>
    <ligand>
        <name>substrate</name>
        <note>ligand shared between dimeric partners</note>
    </ligand>
</feature>
<evidence type="ECO:0000313" key="17">
    <source>
        <dbReference type="EMBL" id="KFM98382.1"/>
    </source>
</evidence>
<comment type="cofactor">
    <cofactor evidence="1 15">
        <name>Mg(2+)</name>
        <dbReference type="ChEBI" id="CHEBI:18420"/>
    </cofactor>
</comment>
<dbReference type="EMBL" id="WNZZ01000031">
    <property type="protein sequence ID" value="MUG25851.1"/>
    <property type="molecule type" value="Genomic_DNA"/>
</dbReference>
<comment type="subunit">
    <text evidence="15">Homotetramer.</text>
</comment>
<dbReference type="HOGENOM" id="CLU_020655_0_1_9"/>
<protein>
    <recommendedName>
        <fullName evidence="15">ATP-dependent 6-phosphofructokinase</fullName>
        <shortName evidence="15">ATP-PFK</shortName>
        <shortName evidence="15">Phosphofructokinase</shortName>
        <ecNumber evidence="15">2.7.1.11</ecNumber>
    </recommendedName>
    <alternativeName>
        <fullName evidence="15">Phosphohexokinase</fullName>
    </alternativeName>
</protein>
<dbReference type="InterPro" id="IPR012828">
    <property type="entry name" value="PFKA_ATP_prok"/>
</dbReference>
<dbReference type="Pfam" id="PF00365">
    <property type="entry name" value="PFK"/>
    <property type="match status" value="1"/>
</dbReference>
<dbReference type="NCBIfam" id="TIGR02482">
    <property type="entry name" value="PFKA_ATP"/>
    <property type="match status" value="1"/>
</dbReference>
<proteinExistence type="inferred from homology"/>
<comment type="function">
    <text evidence="2 15">Catalyzes the phosphorylation of D-fructose 6-phosphate to fructose 1,6-bisphosphate by ATP, the first committing step of glycolysis.</text>
</comment>
<feature type="binding site" evidence="15">
    <location>
        <begin position="24"/>
        <end position="28"/>
    </location>
    <ligand>
        <name>ADP</name>
        <dbReference type="ChEBI" id="CHEBI:456216"/>
        <note>allosteric activator; ligand shared between dimeric partners</note>
    </ligand>
</feature>
<evidence type="ECO:0000256" key="5">
    <source>
        <dbReference type="ARBA" id="ARBA00022490"/>
    </source>
</evidence>
<evidence type="ECO:0000256" key="9">
    <source>
        <dbReference type="ARBA" id="ARBA00022741"/>
    </source>
</evidence>
<feature type="binding site" description="in other chain" evidence="15">
    <location>
        <begin position="188"/>
        <end position="190"/>
    </location>
    <ligand>
        <name>ADP</name>
        <dbReference type="ChEBI" id="CHEBI:456216"/>
        <note>allosteric activator; ligand shared between dimeric partners</note>
    </ligand>
</feature>
<keyword evidence="19" id="KW-1185">Reference proteome</keyword>
<comment type="pathway">
    <text evidence="4 15">Carbohydrate degradation; glycolysis; D-glyceraldehyde 3-phosphate and glycerone phosphate from D-glucose: step 3/4.</text>
</comment>
<evidence type="ECO:0000256" key="3">
    <source>
        <dbReference type="ARBA" id="ARBA00004496"/>
    </source>
</evidence>
<feature type="binding site" description="in other chain" evidence="15">
    <location>
        <position position="157"/>
    </location>
    <ligand>
        <name>ADP</name>
        <dbReference type="ChEBI" id="CHEBI:456216"/>
        <note>allosteric activator; ligand shared between dimeric partners</note>
    </ligand>
</feature>
<dbReference type="GO" id="GO:0061621">
    <property type="term" value="P:canonical glycolysis"/>
    <property type="evidence" value="ECO:0007669"/>
    <property type="project" value="TreeGrafter"/>
</dbReference>
<reference evidence="17 19" key="1">
    <citation type="submission" date="2014-04" db="EMBL/GenBank/DDBJ databases">
        <authorList>
            <person name="Bishop-Lilly K.A."/>
            <person name="Broomall S.M."/>
            <person name="Chain P.S."/>
            <person name="Chertkov O."/>
            <person name="Coyne S.R."/>
            <person name="Daligault H.E."/>
            <person name="Davenport K.W."/>
            <person name="Erkkila T."/>
            <person name="Frey K.G."/>
            <person name="Gibbons H.S."/>
            <person name="Gu W."/>
            <person name="Jaissle J."/>
            <person name="Johnson S.L."/>
            <person name="Koroleva G.I."/>
            <person name="Ladner J.T."/>
            <person name="Lo C.-C."/>
            <person name="Minogue T.D."/>
            <person name="Munk C."/>
            <person name="Palacios G.F."/>
            <person name="Redden C.L."/>
            <person name="Rosenzweig C.N."/>
            <person name="Scholz M.B."/>
            <person name="Teshima H."/>
            <person name="Xu Y."/>
        </authorList>
    </citation>
    <scope>NUCLEOTIDE SEQUENCE [LARGE SCALE GENOMIC DNA]</scope>
    <source>
        <strain evidence="17 19">8244</strain>
    </source>
</reference>
<keyword evidence="13 15" id="KW-0324">Glycolysis</keyword>
<dbReference type="PROSITE" id="PS00433">
    <property type="entry name" value="PHOSPHOFRUCTOKINASE"/>
    <property type="match status" value="1"/>
</dbReference>
<feature type="binding site" description="in other chain" evidence="15">
    <location>
        <begin position="172"/>
        <end position="174"/>
    </location>
    <ligand>
        <name>substrate</name>
        <note>ligand shared between dimeric partners</note>
    </ligand>
</feature>
<dbReference type="InterPro" id="IPR022953">
    <property type="entry name" value="ATP_PFK"/>
</dbReference>
<evidence type="ECO:0000313" key="20">
    <source>
        <dbReference type="Proteomes" id="UP000442469"/>
    </source>
</evidence>
<dbReference type="EMBL" id="JMQA01000040">
    <property type="protein sequence ID" value="KFM98382.1"/>
    <property type="molecule type" value="Genomic_DNA"/>
</dbReference>
<comment type="caution">
    <text evidence="17">The sequence shown here is derived from an EMBL/GenBank/DDBJ whole genome shotgun (WGS) entry which is preliminary data.</text>
</comment>
<evidence type="ECO:0000256" key="14">
    <source>
        <dbReference type="ARBA" id="ARBA00048070"/>
    </source>
</evidence>
<feature type="binding site" evidence="15">
    <location>
        <begin position="105"/>
        <end position="108"/>
    </location>
    <ligand>
        <name>ATP</name>
        <dbReference type="ChEBI" id="CHEBI:30616"/>
    </ligand>
</feature>
<evidence type="ECO:0000256" key="10">
    <source>
        <dbReference type="ARBA" id="ARBA00022777"/>
    </source>
</evidence>
<dbReference type="GO" id="GO:0005524">
    <property type="term" value="F:ATP binding"/>
    <property type="evidence" value="ECO:0007669"/>
    <property type="project" value="UniProtKB-UniRule"/>
</dbReference>
<feature type="binding site" evidence="15">
    <location>
        <position position="106"/>
    </location>
    <ligand>
        <name>Mg(2+)</name>
        <dbReference type="ChEBI" id="CHEBI:18420"/>
        <note>catalytic</note>
    </ligand>
</feature>
<evidence type="ECO:0000313" key="19">
    <source>
        <dbReference type="Proteomes" id="UP000029278"/>
    </source>
</evidence>
<evidence type="ECO:0000256" key="11">
    <source>
        <dbReference type="ARBA" id="ARBA00022840"/>
    </source>
</evidence>
<dbReference type="PRINTS" id="PR00476">
    <property type="entry name" value="PHFRCTKINASE"/>
</dbReference>
<evidence type="ECO:0000256" key="2">
    <source>
        <dbReference type="ARBA" id="ARBA00002659"/>
    </source>
</evidence>
<dbReference type="InterPro" id="IPR000023">
    <property type="entry name" value="Phosphofructokinase_dom"/>
</dbReference>
<keyword evidence="5 15" id="KW-0963">Cytoplasm</keyword>
<evidence type="ECO:0000256" key="13">
    <source>
        <dbReference type="ARBA" id="ARBA00023152"/>
    </source>
</evidence>
<dbReference type="EC" id="2.7.1.11" evidence="15"/>
<dbReference type="Gene3D" id="3.40.50.450">
    <property type="match status" value="1"/>
</dbReference>
<keyword evidence="9 15" id="KW-0547">Nucleotide-binding</keyword>
<dbReference type="STRING" id="44252.DJ90_4281"/>
<evidence type="ECO:0000256" key="1">
    <source>
        <dbReference type="ARBA" id="ARBA00001946"/>
    </source>
</evidence>
<feature type="binding site" evidence="15">
    <location>
        <begin position="75"/>
        <end position="76"/>
    </location>
    <ligand>
        <name>ATP</name>
        <dbReference type="ChEBI" id="CHEBI:30616"/>
    </ligand>
</feature>
<keyword evidence="8 15" id="KW-0479">Metal-binding</keyword>
<dbReference type="GO" id="GO:0003872">
    <property type="term" value="F:6-phosphofructokinase activity"/>
    <property type="evidence" value="ECO:0007669"/>
    <property type="project" value="UniProtKB-UniRule"/>
</dbReference>
<dbReference type="Proteomes" id="UP000442469">
    <property type="component" value="Unassembled WGS sequence"/>
</dbReference>
<dbReference type="RefSeq" id="WP_036624269.1">
    <property type="nucleotide sequence ID" value="NZ_BGML01000001.1"/>
</dbReference>
<feature type="binding site" description="in other chain" evidence="15">
    <location>
        <begin position="253"/>
        <end position="256"/>
    </location>
    <ligand>
        <name>substrate</name>
        <note>ligand shared between dimeric partners</note>
    </ligand>
</feature>
<dbReference type="PANTHER" id="PTHR13697">
    <property type="entry name" value="PHOSPHOFRUCTOKINASE"/>
    <property type="match status" value="1"/>
</dbReference>
<sequence length="323" mass="34595">MSAVKKIAILTSGGDSQGMNAAVRAVVRSGLFYGLEVYGIQRGYQGLLNNDIFAMDIRSVGDIIQRGGTILQSARCLEFKTPEGQQKGAQILRDRGIDGLVVIGGDGSYQGAEKLSKLGIKTMGLPGTIDNDISFTDYTIGFDTAVSIVVDAVNKLRDTMSSHERASVVEVMGRHCGDIALHAGLAAGAETILVPEVPFDLNEVADRMRQNFDNGKRHSIVIVAEGVGKGDDVVEAIKKRQPSLEPRATVLGHIQRGGSPTPFDRNLASRLGDFAVRSLIAGESNKACGMIGGEMVLTDIEKVVATKKQFNMELYELASRLSQ</sequence>
<comment type="similarity">
    <text evidence="15">Belongs to the phosphofructokinase type A (PFKA) family. ATP-dependent PFK group I subfamily. Prokaryotic clade 'B1' sub-subfamily.</text>
</comment>
<keyword evidence="12 15" id="KW-0460">Magnesium</keyword>
<dbReference type="GO" id="GO:0030388">
    <property type="term" value="P:fructose 1,6-bisphosphate metabolic process"/>
    <property type="evidence" value="ECO:0007669"/>
    <property type="project" value="TreeGrafter"/>
</dbReference>
<keyword evidence="10 15" id="KW-0418">Kinase</keyword>
<keyword evidence="6 15" id="KW-0021">Allosteric enzyme</keyword>
<dbReference type="AlphaFoldDB" id="A0A090YKC5"/>
<evidence type="ECO:0000259" key="16">
    <source>
        <dbReference type="Pfam" id="PF00365"/>
    </source>
</evidence>
<dbReference type="PANTHER" id="PTHR13697:SF4">
    <property type="entry name" value="ATP-DEPENDENT 6-PHOSPHOFRUCTOKINASE"/>
    <property type="match status" value="1"/>
</dbReference>
<evidence type="ECO:0000256" key="4">
    <source>
        <dbReference type="ARBA" id="ARBA00004679"/>
    </source>
</evidence>
<feature type="binding site" description="in other chain" evidence="15">
    <location>
        <begin position="216"/>
        <end position="218"/>
    </location>
    <ligand>
        <name>ADP</name>
        <dbReference type="ChEBI" id="CHEBI:456216"/>
        <note>allosteric activator; ligand shared between dimeric partners</note>
    </ligand>
</feature>
<evidence type="ECO:0000256" key="6">
    <source>
        <dbReference type="ARBA" id="ARBA00022533"/>
    </source>
</evidence>
<feature type="active site" description="Proton acceptor" evidence="15">
    <location>
        <position position="130"/>
    </location>
</feature>
<comment type="subcellular location">
    <subcellularLocation>
        <location evidence="3 15">Cytoplasm</location>
    </subcellularLocation>
</comment>
<feature type="binding site" evidence="15">
    <location>
        <position position="165"/>
    </location>
    <ligand>
        <name>substrate</name>
        <note>ligand shared between dimeric partners</note>
    </ligand>
</feature>
<dbReference type="UniPathway" id="UPA00109">
    <property type="reaction ID" value="UER00182"/>
</dbReference>
<accession>A0A090YKC5</accession>
<reference evidence="18 20" key="2">
    <citation type="submission" date="2019-11" db="EMBL/GenBank/DDBJ databases">
        <title>Draft genome sequences of five Paenibacillus species of dairy origin.</title>
        <authorList>
            <person name="Olajide A.M."/>
            <person name="Chen S."/>
            <person name="Lapointe G."/>
        </authorList>
    </citation>
    <scope>NUCLEOTIDE SEQUENCE [LARGE SCALE GENOMIC DNA]</scope>
    <source>
        <strain evidence="18 20">3CT49</strain>
    </source>
</reference>
<feature type="binding site" evidence="15">
    <location>
        <position position="14"/>
    </location>
    <ligand>
        <name>ATP</name>
        <dbReference type="ChEBI" id="CHEBI:30616"/>
    </ligand>
</feature>
<gene>
    <name evidence="15 17" type="primary">pfkA</name>
    <name evidence="17" type="ORF">DJ90_4281</name>
    <name evidence="18" type="ORF">GNQ08_26170</name>
</gene>
<dbReference type="GO" id="GO:0005945">
    <property type="term" value="C:6-phosphofructokinase complex"/>
    <property type="evidence" value="ECO:0007669"/>
    <property type="project" value="TreeGrafter"/>
</dbReference>
<dbReference type="GO" id="GO:0048029">
    <property type="term" value="F:monosaccharide binding"/>
    <property type="evidence" value="ECO:0007669"/>
    <property type="project" value="TreeGrafter"/>
</dbReference>
<dbReference type="Gene3D" id="3.40.50.460">
    <property type="entry name" value="Phosphofructokinase domain"/>
    <property type="match status" value="1"/>
</dbReference>
<evidence type="ECO:0000256" key="8">
    <source>
        <dbReference type="ARBA" id="ARBA00022723"/>
    </source>
</evidence>
<dbReference type="HAMAP" id="MF_00339">
    <property type="entry name" value="Phosphofructokinase_I_B1"/>
    <property type="match status" value="1"/>
</dbReference>
<dbReference type="NCBIfam" id="NF002872">
    <property type="entry name" value="PRK03202.1"/>
    <property type="match status" value="1"/>
</dbReference>
<dbReference type="GO" id="GO:0070095">
    <property type="term" value="F:fructose-6-phosphate binding"/>
    <property type="evidence" value="ECO:0007669"/>
    <property type="project" value="TreeGrafter"/>
</dbReference>
<evidence type="ECO:0000256" key="15">
    <source>
        <dbReference type="HAMAP-Rule" id="MF_00339"/>
    </source>
</evidence>
<dbReference type="GeneID" id="77008372"/>
<dbReference type="InterPro" id="IPR012003">
    <property type="entry name" value="ATP_PFK_prok-type"/>
</dbReference>
<dbReference type="GO" id="GO:0042802">
    <property type="term" value="F:identical protein binding"/>
    <property type="evidence" value="ECO:0007669"/>
    <property type="project" value="TreeGrafter"/>
</dbReference>
<name>A0A090YKC5_PAEMA</name>
<organism evidence="17 19">
    <name type="scientific">Paenibacillus macerans</name>
    <name type="common">Bacillus macerans</name>
    <dbReference type="NCBI Taxonomy" id="44252"/>
    <lineage>
        <taxon>Bacteria</taxon>
        <taxon>Bacillati</taxon>
        <taxon>Bacillota</taxon>
        <taxon>Bacilli</taxon>
        <taxon>Bacillales</taxon>
        <taxon>Paenibacillaceae</taxon>
        <taxon>Paenibacillus</taxon>
    </lineage>
</organism>
<feature type="domain" description="Phosphofructokinase" evidence="16">
    <location>
        <begin position="6"/>
        <end position="277"/>
    </location>
</feature>
<dbReference type="PIRSF" id="PIRSF000532">
    <property type="entry name" value="ATP_PFK_prok"/>
    <property type="match status" value="1"/>
</dbReference>
<evidence type="ECO:0000256" key="7">
    <source>
        <dbReference type="ARBA" id="ARBA00022679"/>
    </source>
</evidence>
<dbReference type="FunFam" id="3.40.50.450:FF:000001">
    <property type="entry name" value="ATP-dependent 6-phosphofructokinase"/>
    <property type="match status" value="1"/>
</dbReference>
<dbReference type="GO" id="GO:0046872">
    <property type="term" value="F:metal ion binding"/>
    <property type="evidence" value="ECO:0007669"/>
    <property type="project" value="UniProtKB-KW"/>
</dbReference>
<dbReference type="InterPro" id="IPR035966">
    <property type="entry name" value="PKF_sf"/>
</dbReference>
<keyword evidence="11 15" id="KW-0067">ATP-binding</keyword>
<dbReference type="SUPFAM" id="SSF53784">
    <property type="entry name" value="Phosphofructokinase"/>
    <property type="match status" value="1"/>
</dbReference>
<keyword evidence="7 15" id="KW-0808">Transferase</keyword>
<dbReference type="OrthoDB" id="9802503at2"/>
<feature type="binding site" description="in other chain" evidence="15">
    <location>
        <position position="225"/>
    </location>
    <ligand>
        <name>substrate</name>
        <note>ligand shared between dimeric partners</note>
    </ligand>
</feature>
<comment type="catalytic activity">
    <reaction evidence="14 15">
        <text>beta-D-fructose 6-phosphate + ATP = beta-D-fructose 1,6-bisphosphate + ADP + H(+)</text>
        <dbReference type="Rhea" id="RHEA:16109"/>
        <dbReference type="ChEBI" id="CHEBI:15378"/>
        <dbReference type="ChEBI" id="CHEBI:30616"/>
        <dbReference type="ChEBI" id="CHEBI:32966"/>
        <dbReference type="ChEBI" id="CHEBI:57634"/>
        <dbReference type="ChEBI" id="CHEBI:456216"/>
        <dbReference type="EC" id="2.7.1.11"/>
    </reaction>
</comment>
<dbReference type="PATRIC" id="fig|44252.3.peg.4844"/>